<dbReference type="AlphaFoldDB" id="A0A1W0E3V9"/>
<dbReference type="VEuPathDB" id="MicrosporidiaDB:EHP00_893"/>
<gene>
    <name evidence="1" type="ORF">EHP00_893</name>
</gene>
<sequence length="67" mass="7728">MYSVMLISYISKFFEAGSKFISIMSFSLLKFLQNVVLPAPAVPNTKIALSIRVKKYFYQIIKKNTFI</sequence>
<evidence type="ECO:0000313" key="2">
    <source>
        <dbReference type="Proteomes" id="UP000192758"/>
    </source>
</evidence>
<dbReference type="EMBL" id="MNPJ01000024">
    <property type="protein sequence ID" value="OQS53920.1"/>
    <property type="molecule type" value="Genomic_DNA"/>
</dbReference>
<name>A0A1W0E3V9_9MICR</name>
<proteinExistence type="predicted"/>
<organism evidence="1 2">
    <name type="scientific">Ecytonucleospora hepatopenaei</name>
    <dbReference type="NCBI Taxonomy" id="646526"/>
    <lineage>
        <taxon>Eukaryota</taxon>
        <taxon>Fungi</taxon>
        <taxon>Fungi incertae sedis</taxon>
        <taxon>Microsporidia</taxon>
        <taxon>Enterocytozoonidae</taxon>
        <taxon>Ecytonucleospora</taxon>
    </lineage>
</organism>
<dbReference type="Proteomes" id="UP000192758">
    <property type="component" value="Unassembled WGS sequence"/>
</dbReference>
<comment type="caution">
    <text evidence="1">The sequence shown here is derived from an EMBL/GenBank/DDBJ whole genome shotgun (WGS) entry which is preliminary data.</text>
</comment>
<keyword evidence="2" id="KW-1185">Reference proteome</keyword>
<accession>A0A1W0E3V9</accession>
<evidence type="ECO:0000313" key="1">
    <source>
        <dbReference type="EMBL" id="OQS53920.1"/>
    </source>
</evidence>
<protein>
    <submittedName>
        <fullName evidence="1">Uncharacterized protein</fullName>
    </submittedName>
</protein>
<reference evidence="1 2" key="1">
    <citation type="journal article" date="2017" name="Environ. Microbiol.">
        <title>Decay of the glycolytic pathway and adaptation to intranuclear parasitism within Enterocytozoonidae microsporidia.</title>
        <authorList>
            <person name="Wiredu Boakye D."/>
            <person name="Jaroenlak P."/>
            <person name="Prachumwat A."/>
            <person name="Williams T.A."/>
            <person name="Bateman K.S."/>
            <person name="Itsathitphaisarn O."/>
            <person name="Sritunyalucksana K."/>
            <person name="Paszkiewicz K.H."/>
            <person name="Moore K.A."/>
            <person name="Stentiford G.D."/>
            <person name="Williams B.A."/>
        </authorList>
    </citation>
    <scope>NUCLEOTIDE SEQUENCE [LARGE SCALE GENOMIC DNA]</scope>
    <source>
        <strain evidence="1 2">TH1</strain>
    </source>
</reference>